<dbReference type="InterPro" id="IPR051684">
    <property type="entry name" value="Electron_Trans/Redox"/>
</dbReference>
<reference evidence="9 10" key="1">
    <citation type="submission" date="2018-05" db="EMBL/GenBank/DDBJ databases">
        <title>Reference genomes for bee gut microbiota database.</title>
        <authorList>
            <person name="Ellegaard K.M."/>
        </authorList>
    </citation>
    <scope>NUCLEOTIDE SEQUENCE [LARGE SCALE GENOMIC DNA]</scope>
    <source>
        <strain evidence="9 10">ESL0284</strain>
    </source>
</reference>
<keyword evidence="7" id="KW-1133">Transmembrane helix</keyword>
<dbReference type="Pfam" id="PF12801">
    <property type="entry name" value="Fer4_5"/>
    <property type="match status" value="2"/>
</dbReference>
<keyword evidence="6" id="KW-0411">Iron-sulfur</keyword>
<dbReference type="PANTHER" id="PTHR30176:SF3">
    <property type="entry name" value="FERREDOXIN-TYPE PROTEIN NAPH"/>
    <property type="match status" value="1"/>
</dbReference>
<name>A0A318N350_9PROT</name>
<evidence type="ECO:0000256" key="4">
    <source>
        <dbReference type="ARBA" id="ARBA00022982"/>
    </source>
</evidence>
<dbReference type="RefSeq" id="WP_110438096.1">
    <property type="nucleotide sequence ID" value="NZ_CP046393.1"/>
</dbReference>
<keyword evidence="3" id="KW-0479">Metal-binding</keyword>
<keyword evidence="1" id="KW-0813">Transport</keyword>
<dbReference type="EMBL" id="QGLT01000001">
    <property type="protein sequence ID" value="PXZ01577.1"/>
    <property type="molecule type" value="Genomic_DNA"/>
</dbReference>
<accession>A0A318N350</accession>
<dbReference type="GO" id="GO:0005886">
    <property type="term" value="C:plasma membrane"/>
    <property type="evidence" value="ECO:0007669"/>
    <property type="project" value="TreeGrafter"/>
</dbReference>
<dbReference type="GO" id="GO:0046872">
    <property type="term" value="F:metal ion binding"/>
    <property type="evidence" value="ECO:0007669"/>
    <property type="project" value="UniProtKB-KW"/>
</dbReference>
<dbReference type="Proteomes" id="UP000247565">
    <property type="component" value="Unassembled WGS sequence"/>
</dbReference>
<feature type="transmembrane region" description="Helical" evidence="7">
    <location>
        <begin position="57"/>
        <end position="80"/>
    </location>
</feature>
<feature type="domain" description="4Fe-4S ferredoxin-type" evidence="8">
    <location>
        <begin position="64"/>
        <end position="109"/>
    </location>
</feature>
<feature type="transmembrane region" description="Helical" evidence="7">
    <location>
        <begin position="137"/>
        <end position="159"/>
    </location>
</feature>
<keyword evidence="7" id="KW-0812">Transmembrane</keyword>
<evidence type="ECO:0000256" key="5">
    <source>
        <dbReference type="ARBA" id="ARBA00023004"/>
    </source>
</evidence>
<evidence type="ECO:0000256" key="3">
    <source>
        <dbReference type="ARBA" id="ARBA00022723"/>
    </source>
</evidence>
<dbReference type="GO" id="GO:0051539">
    <property type="term" value="F:4 iron, 4 sulfur cluster binding"/>
    <property type="evidence" value="ECO:0007669"/>
    <property type="project" value="UniProtKB-KW"/>
</dbReference>
<dbReference type="OrthoDB" id="9806398at2"/>
<keyword evidence="4" id="KW-0249">Electron transport</keyword>
<feature type="transmembrane region" description="Helical" evidence="7">
    <location>
        <begin position="330"/>
        <end position="349"/>
    </location>
</feature>
<feature type="transmembrane region" description="Helical" evidence="7">
    <location>
        <begin position="114"/>
        <end position="131"/>
    </location>
</feature>
<protein>
    <recommendedName>
        <fullName evidence="8">4Fe-4S ferredoxin-type domain-containing protein</fullName>
    </recommendedName>
</protein>
<evidence type="ECO:0000256" key="7">
    <source>
        <dbReference type="SAM" id="Phobius"/>
    </source>
</evidence>
<sequence length="457" mass="53005">MRVLLKKAINQTGIAMQRHQTIIQGIKWFVVAIYFLLLIIPALMHLPPKHSHIFNNIVLFAQFVFWGIWWPFVILSMLFIGRIWCGVFCPEGTLTEWTSKNFGRNKKIPRLLKWRGWPAIAFILTTLYGQLISVYDYAIPALLILGGSTAAAIVIGYLYGNGNRVWCRYLCPVNGVFNLLSRLSPFTFKTDQQKWSEFQEKEHSNPHCPPMINIRQLHGVSACHMCGRCAGYRNAVSLQTRSVNEEILVYGNEQQNIWQIRLLLFGMIGVAIGAFTWTVSPWFVYFKQYLAEWLVNHEIFWPLNATAPWWILTNYPANNDSFNLLDGFCVSFYILGSGILYGVWLTLIYKFLARLYHKPDFYLYFSQALIPLAAAGLFLGLNATSVKLLQYEGIVFWWLKDMRAIILGGASIWSLYLGYKILRKYNKYFYQMFLSFTLYTVSVIPVVGAWVLMFWIW</sequence>
<feature type="transmembrane region" description="Helical" evidence="7">
    <location>
        <begin position="361"/>
        <end position="384"/>
    </location>
</feature>
<comment type="caution">
    <text evidence="9">The sequence shown here is derived from an EMBL/GenBank/DDBJ whole genome shotgun (WGS) entry which is preliminary data.</text>
</comment>
<feature type="transmembrane region" description="Helical" evidence="7">
    <location>
        <begin position="434"/>
        <end position="456"/>
    </location>
</feature>
<organism evidence="9 10">
    <name type="scientific">Commensalibacter melissae</name>
    <dbReference type="NCBI Taxonomy" id="2070537"/>
    <lineage>
        <taxon>Bacteria</taxon>
        <taxon>Pseudomonadati</taxon>
        <taxon>Pseudomonadota</taxon>
        <taxon>Alphaproteobacteria</taxon>
        <taxon>Acetobacterales</taxon>
        <taxon>Acetobacteraceae</taxon>
    </lineage>
</organism>
<keyword evidence="7" id="KW-0472">Membrane</keyword>
<evidence type="ECO:0000313" key="10">
    <source>
        <dbReference type="Proteomes" id="UP000247565"/>
    </source>
</evidence>
<evidence type="ECO:0000256" key="2">
    <source>
        <dbReference type="ARBA" id="ARBA00022485"/>
    </source>
</evidence>
<dbReference type="PANTHER" id="PTHR30176">
    <property type="entry name" value="FERREDOXIN-TYPE PROTEIN NAPH"/>
    <property type="match status" value="1"/>
</dbReference>
<proteinExistence type="predicted"/>
<gene>
    <name evidence="9" type="ORF">DK869_00770</name>
</gene>
<dbReference type="InterPro" id="IPR017896">
    <property type="entry name" value="4Fe4S_Fe-S-bd"/>
</dbReference>
<evidence type="ECO:0000259" key="8">
    <source>
        <dbReference type="Pfam" id="PF12801"/>
    </source>
</evidence>
<keyword evidence="5" id="KW-0408">Iron</keyword>
<evidence type="ECO:0000256" key="6">
    <source>
        <dbReference type="ARBA" id="ARBA00023014"/>
    </source>
</evidence>
<feature type="transmembrane region" description="Helical" evidence="7">
    <location>
        <begin position="404"/>
        <end position="422"/>
    </location>
</feature>
<evidence type="ECO:0000256" key="1">
    <source>
        <dbReference type="ARBA" id="ARBA00022448"/>
    </source>
</evidence>
<feature type="transmembrane region" description="Helical" evidence="7">
    <location>
        <begin position="262"/>
        <end position="284"/>
    </location>
</feature>
<dbReference type="AlphaFoldDB" id="A0A318N350"/>
<feature type="transmembrane region" description="Helical" evidence="7">
    <location>
        <begin position="26"/>
        <end position="45"/>
    </location>
</feature>
<evidence type="ECO:0000313" key="9">
    <source>
        <dbReference type="EMBL" id="PXZ01577.1"/>
    </source>
</evidence>
<feature type="domain" description="4Fe-4S ferredoxin-type" evidence="8">
    <location>
        <begin position="148"/>
        <end position="186"/>
    </location>
</feature>
<keyword evidence="10" id="KW-1185">Reference proteome</keyword>
<keyword evidence="2" id="KW-0004">4Fe-4S</keyword>